<feature type="region of interest" description="Disordered" evidence="1">
    <location>
        <begin position="31"/>
        <end position="57"/>
    </location>
</feature>
<sequence>MNSPAGLPVTGTIVPGSGATACPAAVVSRPGPANVTFPRATTAARSTPEGPPTPNGF</sequence>
<dbReference type="EMBL" id="WTPX01000084">
    <property type="protein sequence ID" value="NNJ26539.1"/>
    <property type="molecule type" value="Genomic_DNA"/>
</dbReference>
<reference evidence="2 3" key="1">
    <citation type="journal article" date="2020" name="Syst. Appl. Microbiol.">
        <title>Alienimonas chondri sp. nov., a novel planctomycete isolated from the biofilm of the red alga Chondrus crispus.</title>
        <authorList>
            <person name="Vitorino I."/>
            <person name="Albuquerque L."/>
            <person name="Wiegand S."/>
            <person name="Kallscheuer N."/>
            <person name="da Costa M.S."/>
            <person name="Lobo-da-Cunha A."/>
            <person name="Jogler C."/>
            <person name="Lage O.M."/>
        </authorList>
    </citation>
    <scope>NUCLEOTIDE SEQUENCE [LARGE SCALE GENOMIC DNA]</scope>
    <source>
        <strain evidence="2 3">LzC2</strain>
    </source>
</reference>
<name>A0ABX1VFM5_9PLAN</name>
<gene>
    <name evidence="2" type="ORF">LzC2_26280</name>
</gene>
<accession>A0ABX1VFM5</accession>
<evidence type="ECO:0000313" key="2">
    <source>
        <dbReference type="EMBL" id="NNJ26539.1"/>
    </source>
</evidence>
<organism evidence="2 3">
    <name type="scientific">Alienimonas chondri</name>
    <dbReference type="NCBI Taxonomy" id="2681879"/>
    <lineage>
        <taxon>Bacteria</taxon>
        <taxon>Pseudomonadati</taxon>
        <taxon>Planctomycetota</taxon>
        <taxon>Planctomycetia</taxon>
        <taxon>Planctomycetales</taxon>
        <taxon>Planctomycetaceae</taxon>
        <taxon>Alienimonas</taxon>
    </lineage>
</organism>
<evidence type="ECO:0000313" key="3">
    <source>
        <dbReference type="Proteomes" id="UP000609651"/>
    </source>
</evidence>
<dbReference type="Proteomes" id="UP000609651">
    <property type="component" value="Unassembled WGS sequence"/>
</dbReference>
<keyword evidence="3" id="KW-1185">Reference proteome</keyword>
<protein>
    <submittedName>
        <fullName evidence="2">Uncharacterized protein</fullName>
    </submittedName>
</protein>
<comment type="caution">
    <text evidence="2">The sequence shown here is derived from an EMBL/GenBank/DDBJ whole genome shotgun (WGS) entry which is preliminary data.</text>
</comment>
<proteinExistence type="predicted"/>
<evidence type="ECO:0000256" key="1">
    <source>
        <dbReference type="SAM" id="MobiDB-lite"/>
    </source>
</evidence>